<proteinExistence type="predicted"/>
<feature type="compositionally biased region" description="Basic and acidic residues" evidence="1">
    <location>
        <begin position="11"/>
        <end position="33"/>
    </location>
</feature>
<feature type="region of interest" description="Disordered" evidence="1">
    <location>
        <begin position="75"/>
        <end position="119"/>
    </location>
</feature>
<comment type="caution">
    <text evidence="2">The sequence shown here is derived from an EMBL/GenBank/DDBJ whole genome shotgun (WGS) entry which is preliminary data.</text>
</comment>
<dbReference type="Proteomes" id="UP000712600">
    <property type="component" value="Unassembled WGS sequence"/>
</dbReference>
<evidence type="ECO:0000256" key="1">
    <source>
        <dbReference type="SAM" id="MobiDB-lite"/>
    </source>
</evidence>
<evidence type="ECO:0000313" key="2">
    <source>
        <dbReference type="EMBL" id="KAF3511595.1"/>
    </source>
</evidence>
<accession>A0A8S9P9D8</accession>
<feature type="region of interest" description="Disordered" evidence="1">
    <location>
        <begin position="1"/>
        <end position="33"/>
    </location>
</feature>
<sequence length="119" mass="12628">MEAANLLENPPEARPEIPPEARPEISPEVHPKIPPEKFTTVGAACVPCATCAVCAACAAGAHTGHLMAYSDNSFEHDHTAHNHSNRNTLQNGGDDNAHNWVPQSDPMSSSVTAFFSDLG</sequence>
<evidence type="ECO:0000313" key="3">
    <source>
        <dbReference type="Proteomes" id="UP000712600"/>
    </source>
</evidence>
<gene>
    <name evidence="2" type="ORF">F2Q69_00006468</name>
</gene>
<reference evidence="2" key="1">
    <citation type="submission" date="2019-12" db="EMBL/GenBank/DDBJ databases">
        <title>Genome sequencing and annotation of Brassica cretica.</title>
        <authorList>
            <person name="Studholme D.J."/>
            <person name="Sarris P."/>
        </authorList>
    </citation>
    <scope>NUCLEOTIDE SEQUENCE</scope>
    <source>
        <strain evidence="2">PFS-109/04</strain>
        <tissue evidence="2">Leaf</tissue>
    </source>
</reference>
<dbReference type="EMBL" id="QGKX02001521">
    <property type="protein sequence ID" value="KAF3511595.1"/>
    <property type="molecule type" value="Genomic_DNA"/>
</dbReference>
<dbReference type="AlphaFoldDB" id="A0A8S9P9D8"/>
<organism evidence="2 3">
    <name type="scientific">Brassica cretica</name>
    <name type="common">Mustard</name>
    <dbReference type="NCBI Taxonomy" id="69181"/>
    <lineage>
        <taxon>Eukaryota</taxon>
        <taxon>Viridiplantae</taxon>
        <taxon>Streptophyta</taxon>
        <taxon>Embryophyta</taxon>
        <taxon>Tracheophyta</taxon>
        <taxon>Spermatophyta</taxon>
        <taxon>Magnoliopsida</taxon>
        <taxon>eudicotyledons</taxon>
        <taxon>Gunneridae</taxon>
        <taxon>Pentapetalae</taxon>
        <taxon>rosids</taxon>
        <taxon>malvids</taxon>
        <taxon>Brassicales</taxon>
        <taxon>Brassicaceae</taxon>
        <taxon>Brassiceae</taxon>
        <taxon>Brassica</taxon>
    </lineage>
</organism>
<protein>
    <submittedName>
        <fullName evidence="2">Uncharacterized protein</fullName>
    </submittedName>
</protein>
<feature type="compositionally biased region" description="Polar residues" evidence="1">
    <location>
        <begin position="101"/>
        <end position="113"/>
    </location>
</feature>
<name>A0A8S9P9D8_BRACR</name>